<dbReference type="PIRSF" id="PIRSF008835">
    <property type="entry name" value="TPR_repeat_11_Fis1"/>
    <property type="match status" value="1"/>
</dbReference>
<keyword evidence="6 10" id="KW-1000">Mitochondrion outer membrane</keyword>
<evidence type="ECO:0000256" key="9">
    <source>
        <dbReference type="ARBA" id="ARBA00023136"/>
    </source>
</evidence>
<evidence type="ECO:0000256" key="4">
    <source>
        <dbReference type="ARBA" id="ARBA00022593"/>
    </source>
</evidence>
<dbReference type="Proteomes" id="UP001231189">
    <property type="component" value="Unassembled WGS sequence"/>
</dbReference>
<comment type="domain">
    <text evidence="10">The C-terminus is necessary for mitochondrial or peroxisomal targeting, while the N-terminus is necessary for mitochondrial or peroxisomal fission.</text>
</comment>
<evidence type="ECO:0000256" key="8">
    <source>
        <dbReference type="ARBA" id="ARBA00023128"/>
    </source>
</evidence>
<dbReference type="SUPFAM" id="SSF48452">
    <property type="entry name" value="TPR-like"/>
    <property type="match status" value="1"/>
</dbReference>
<dbReference type="EMBL" id="JAUUTY010000004">
    <property type="protein sequence ID" value="KAK1650007.1"/>
    <property type="molecule type" value="Genomic_DNA"/>
</dbReference>
<dbReference type="InterPro" id="IPR011990">
    <property type="entry name" value="TPR-like_helical_dom_sf"/>
</dbReference>
<dbReference type="Pfam" id="PF14852">
    <property type="entry name" value="Fis1_TPR_N"/>
    <property type="match status" value="1"/>
</dbReference>
<evidence type="ECO:0000256" key="11">
    <source>
        <dbReference type="SAM" id="Phobius"/>
    </source>
</evidence>
<dbReference type="InterPro" id="IPR033745">
    <property type="entry name" value="Fis1_cytosol"/>
</dbReference>
<dbReference type="CDD" id="cd12212">
    <property type="entry name" value="Fis1"/>
    <property type="match status" value="1"/>
</dbReference>
<keyword evidence="13" id="KW-1185">Reference proteome</keyword>
<dbReference type="GO" id="GO:0005778">
    <property type="term" value="C:peroxisomal membrane"/>
    <property type="evidence" value="ECO:0007669"/>
    <property type="project" value="UniProtKB-SubCell"/>
</dbReference>
<dbReference type="FunFam" id="1.25.40.10:FF:000167">
    <property type="entry name" value="Mitochondrial fission 1 protein"/>
    <property type="match status" value="1"/>
</dbReference>
<dbReference type="PANTHER" id="PTHR13247:SF2">
    <property type="entry name" value="MITOCHONDRIAL FISSION 1 PROTEIN"/>
    <property type="match status" value="1"/>
</dbReference>
<dbReference type="InterPro" id="IPR028061">
    <property type="entry name" value="Fis1_TPR_C"/>
</dbReference>
<evidence type="ECO:0000313" key="13">
    <source>
        <dbReference type="Proteomes" id="UP001231189"/>
    </source>
</evidence>
<dbReference type="GO" id="GO:0000266">
    <property type="term" value="P:mitochondrial fission"/>
    <property type="evidence" value="ECO:0007669"/>
    <property type="project" value="UniProtKB-UniRule"/>
</dbReference>
<dbReference type="GO" id="GO:0000422">
    <property type="term" value="P:autophagy of mitochondrion"/>
    <property type="evidence" value="ECO:0007669"/>
    <property type="project" value="TreeGrafter"/>
</dbReference>
<comment type="function">
    <text evidence="10">Component of the peroxisomal and mitochondrial division machineries. Plays a role in promoting the fission of mitochondria and peroxisomes.</text>
</comment>
<dbReference type="Pfam" id="PF14853">
    <property type="entry name" value="Fis1_TPR_C"/>
    <property type="match status" value="1"/>
</dbReference>
<organism evidence="12 13">
    <name type="scientific">Lolium multiflorum</name>
    <name type="common">Italian ryegrass</name>
    <name type="synonym">Lolium perenne subsp. multiflorum</name>
    <dbReference type="NCBI Taxonomy" id="4521"/>
    <lineage>
        <taxon>Eukaryota</taxon>
        <taxon>Viridiplantae</taxon>
        <taxon>Streptophyta</taxon>
        <taxon>Embryophyta</taxon>
        <taxon>Tracheophyta</taxon>
        <taxon>Spermatophyta</taxon>
        <taxon>Magnoliopsida</taxon>
        <taxon>Liliopsida</taxon>
        <taxon>Poales</taxon>
        <taxon>Poaceae</taxon>
        <taxon>BOP clade</taxon>
        <taxon>Pooideae</taxon>
        <taxon>Poodae</taxon>
        <taxon>Poeae</taxon>
        <taxon>Poeae Chloroplast Group 2 (Poeae type)</taxon>
        <taxon>Loliodinae</taxon>
        <taxon>Loliinae</taxon>
        <taxon>Lolium</taxon>
    </lineage>
</organism>
<keyword evidence="5 11" id="KW-0812">Transmembrane</keyword>
<dbReference type="Gene3D" id="1.25.40.10">
    <property type="entry name" value="Tetratricopeptide repeat domain"/>
    <property type="match status" value="1"/>
</dbReference>
<dbReference type="GO" id="GO:0005741">
    <property type="term" value="C:mitochondrial outer membrane"/>
    <property type="evidence" value="ECO:0007669"/>
    <property type="project" value="UniProtKB-SubCell"/>
</dbReference>
<evidence type="ECO:0000256" key="2">
    <source>
        <dbReference type="ARBA" id="ARBA00004572"/>
    </source>
</evidence>
<keyword evidence="9 10" id="KW-0472">Membrane</keyword>
<evidence type="ECO:0000256" key="7">
    <source>
        <dbReference type="ARBA" id="ARBA00022989"/>
    </source>
</evidence>
<evidence type="ECO:0000256" key="1">
    <source>
        <dbReference type="ARBA" id="ARBA00004549"/>
    </source>
</evidence>
<feature type="transmembrane region" description="Helical" evidence="11">
    <location>
        <begin position="139"/>
        <end position="163"/>
    </location>
</feature>
<keyword evidence="7 11" id="KW-1133">Transmembrane helix</keyword>
<evidence type="ECO:0000256" key="3">
    <source>
        <dbReference type="ARBA" id="ARBA00008937"/>
    </source>
</evidence>
<accession>A0AAD8SF51</accession>
<comment type="similarity">
    <text evidence="3 10">Belongs to the FIS1 family.</text>
</comment>
<reference evidence="12" key="1">
    <citation type="submission" date="2023-07" db="EMBL/GenBank/DDBJ databases">
        <title>A chromosome-level genome assembly of Lolium multiflorum.</title>
        <authorList>
            <person name="Chen Y."/>
            <person name="Copetti D."/>
            <person name="Kolliker R."/>
            <person name="Studer B."/>
        </authorList>
    </citation>
    <scope>NUCLEOTIDE SEQUENCE</scope>
    <source>
        <strain evidence="12">02402/16</strain>
        <tissue evidence="12">Leaf</tissue>
    </source>
</reference>
<keyword evidence="4" id="KW-0962">Peroxisome biogenesis</keyword>
<comment type="subcellular location">
    <subcellularLocation>
        <location evidence="2">Mitochondrion outer membrane</location>
        <topology evidence="2">Single-pass membrane protein</topology>
    </subcellularLocation>
    <subcellularLocation>
        <location evidence="1">Peroxisome membrane</location>
        <topology evidence="1">Single-pass membrane protein</topology>
    </subcellularLocation>
</comment>
<proteinExistence type="inferred from homology"/>
<evidence type="ECO:0000313" key="12">
    <source>
        <dbReference type="EMBL" id="KAK1650007.1"/>
    </source>
</evidence>
<protein>
    <recommendedName>
        <fullName evidence="10">Mitochondrial fission 1 protein</fullName>
    </recommendedName>
</protein>
<evidence type="ECO:0000256" key="5">
    <source>
        <dbReference type="ARBA" id="ARBA00022692"/>
    </source>
</evidence>
<comment type="caution">
    <text evidence="12">The sequence shown here is derived from an EMBL/GenBank/DDBJ whole genome shotgun (WGS) entry which is preliminary data.</text>
</comment>
<name>A0AAD8SF51_LOLMU</name>
<dbReference type="InterPro" id="IPR016543">
    <property type="entry name" value="Fis1"/>
</dbReference>
<dbReference type="InterPro" id="IPR028058">
    <property type="entry name" value="Fis1_TPR_N"/>
</dbReference>
<sequence>MAGHVGEFFESVSSIFRGSDTLPVCDRDIIAGCEREVADAANEGQKNESLMRLSWALVHSGQPEDVNRGIGMLEVSLGKSNTSLQTREKLYLLAVGHYRNGDYTRSRELIERCIQIQPDWRQALTLQRLLEEKTKRDGMIGMAIVTGAFGLVGLVAGGIIAAASSSRKK</sequence>
<dbReference type="PANTHER" id="PTHR13247">
    <property type="entry name" value="TETRATRICOPEPTIDE REPEAT PROTEIN 11 TPR REPEAT PROTEIN 11"/>
    <property type="match status" value="1"/>
</dbReference>
<dbReference type="AlphaFoldDB" id="A0AAD8SF51"/>
<dbReference type="GO" id="GO:0016559">
    <property type="term" value="P:peroxisome fission"/>
    <property type="evidence" value="ECO:0007669"/>
    <property type="project" value="UniProtKB-UniRule"/>
</dbReference>
<evidence type="ECO:0000256" key="10">
    <source>
        <dbReference type="PIRNR" id="PIRNR008835"/>
    </source>
</evidence>
<gene>
    <name evidence="12" type="ORF">QYE76_067812</name>
</gene>
<keyword evidence="8 10" id="KW-0496">Mitochondrion</keyword>
<evidence type="ECO:0000256" key="6">
    <source>
        <dbReference type="ARBA" id="ARBA00022787"/>
    </source>
</evidence>